<feature type="region of interest" description="Disordered" evidence="1">
    <location>
        <begin position="310"/>
        <end position="353"/>
    </location>
</feature>
<dbReference type="AlphaFoldDB" id="A0A7R9A0K1"/>
<name>A0A7R9A0K1_9CRUS</name>
<keyword evidence="3" id="KW-1185">Reference proteome</keyword>
<protein>
    <submittedName>
        <fullName evidence="2">Uncharacterized protein</fullName>
    </submittedName>
</protein>
<dbReference type="OrthoDB" id="8061707at2759"/>
<gene>
    <name evidence="2" type="ORF">DSTB1V02_LOCUS3619</name>
</gene>
<reference evidence="2" key="1">
    <citation type="submission" date="2020-11" db="EMBL/GenBank/DDBJ databases">
        <authorList>
            <person name="Tran Van P."/>
        </authorList>
    </citation>
    <scope>NUCLEOTIDE SEQUENCE</scope>
</reference>
<dbReference type="InterPro" id="IPR022048">
    <property type="entry name" value="Envelope_fusion-like"/>
</dbReference>
<accession>A0A7R9A0K1</accession>
<organism evidence="2">
    <name type="scientific">Darwinula stevensoni</name>
    <dbReference type="NCBI Taxonomy" id="69355"/>
    <lineage>
        <taxon>Eukaryota</taxon>
        <taxon>Metazoa</taxon>
        <taxon>Ecdysozoa</taxon>
        <taxon>Arthropoda</taxon>
        <taxon>Crustacea</taxon>
        <taxon>Oligostraca</taxon>
        <taxon>Ostracoda</taxon>
        <taxon>Podocopa</taxon>
        <taxon>Podocopida</taxon>
        <taxon>Darwinulocopina</taxon>
        <taxon>Darwinuloidea</taxon>
        <taxon>Darwinulidae</taxon>
        <taxon>Darwinula</taxon>
    </lineage>
</organism>
<sequence length="635" mass="71758">MEKAEKVGEKGAGSSGEKRDKGENVLSFGSMSLIGSLPEFSGIRETVTVREFVDKILQAKSLVSAWDDGVALTVAKLKITGPTREFIAANEQTTPYKTLEELSKVLIKQFSVPEDLSTLHVELSRMSQLPTESVRSWGARIKGIGAKLLRVSGKMDTAFLQNLLKVRRRSEKRGFIENRCSHFKEAKGNARTEDHKGDLNGIVNIRNFKETFSEFNKQRRPLSLAGDAEDLDTSAGTVIRKKRREAVLDVDNKDTSPEIVQDDKRRLVAVVVHVNRIKRYHMETFPYQPVEERDEGNWEQIEEDTDEIIDSPLFPYPTSDEETELSVEEEGTSETEEADTPVVVKEGDDTERTARLPMASMRPTRKPSLKKTWVLRSKGPVPEEDWIPPPERAKVKATKRVTFAPDTLSVVTESIPKDVISAEKGTISGHSMLDKLLQLAEMNNFIAYMCVLWQITTLKPIMSIAEWGSGDILEIQKGEGALFLKKGSVLMSGDTWILTFDLTFEPYRWTAQTIIEETTKFITLNTAAQRRLSPYLITPNQLFQTLQNISLKLPTDRTLAVPLSPDSIFIYYHWADLRTMAVANQLRMFLTIPLKTFDRSYNLFQSIPIPMRIQGTPLAMIWNPKADFLAISNDR</sequence>
<evidence type="ECO:0000313" key="2">
    <source>
        <dbReference type="EMBL" id="CAD7243705.1"/>
    </source>
</evidence>
<dbReference type="EMBL" id="LR900000">
    <property type="protein sequence ID" value="CAD7243705.1"/>
    <property type="molecule type" value="Genomic_DNA"/>
</dbReference>
<evidence type="ECO:0000313" key="3">
    <source>
        <dbReference type="Proteomes" id="UP000677054"/>
    </source>
</evidence>
<feature type="region of interest" description="Disordered" evidence="1">
    <location>
        <begin position="1"/>
        <end position="23"/>
    </location>
</feature>
<proteinExistence type="predicted"/>
<evidence type="ECO:0000256" key="1">
    <source>
        <dbReference type="SAM" id="MobiDB-lite"/>
    </source>
</evidence>
<dbReference type="Proteomes" id="UP000677054">
    <property type="component" value="Unassembled WGS sequence"/>
</dbReference>
<feature type="compositionally biased region" description="Acidic residues" evidence="1">
    <location>
        <begin position="319"/>
        <end position="339"/>
    </location>
</feature>
<dbReference type="Pfam" id="PF12259">
    <property type="entry name" value="Baculo_F"/>
    <property type="match status" value="1"/>
</dbReference>
<dbReference type="EMBL" id="CAJPEV010000483">
    <property type="protein sequence ID" value="CAG0885726.1"/>
    <property type="molecule type" value="Genomic_DNA"/>
</dbReference>